<gene>
    <name evidence="3" type="ORF">A2242_00480</name>
</gene>
<dbReference type="GO" id="GO:0016887">
    <property type="term" value="F:ATP hydrolysis activity"/>
    <property type="evidence" value="ECO:0007669"/>
    <property type="project" value="InterPro"/>
</dbReference>
<evidence type="ECO:0000259" key="2">
    <source>
        <dbReference type="SMART" id="SM00382"/>
    </source>
</evidence>
<name>A0A1F5SJH9_9BACT</name>
<dbReference type="SMART" id="SM00382">
    <property type="entry name" value="AAA"/>
    <property type="match status" value="1"/>
</dbReference>
<evidence type="ECO:0000313" key="3">
    <source>
        <dbReference type="EMBL" id="OGF26819.1"/>
    </source>
</evidence>
<evidence type="ECO:0000313" key="4">
    <source>
        <dbReference type="Proteomes" id="UP000178925"/>
    </source>
</evidence>
<dbReference type="PANTHER" id="PTHR30486:SF6">
    <property type="entry name" value="TYPE IV PILUS RETRACTATION ATPASE PILT"/>
    <property type="match status" value="1"/>
</dbReference>
<dbReference type="SUPFAM" id="SSF52540">
    <property type="entry name" value="P-loop containing nucleoside triphosphate hydrolases"/>
    <property type="match status" value="1"/>
</dbReference>
<protein>
    <recommendedName>
        <fullName evidence="2">AAA+ ATPase domain-containing protein</fullName>
    </recommendedName>
</protein>
<dbReference type="AlphaFoldDB" id="A0A1F5SJH9"/>
<dbReference type="Proteomes" id="UP000178925">
    <property type="component" value="Unassembled WGS sequence"/>
</dbReference>
<accession>A0A1F5SJH9</accession>
<dbReference type="NCBIfam" id="TIGR01420">
    <property type="entry name" value="pilT_fam"/>
    <property type="match status" value="1"/>
</dbReference>
<dbReference type="Gene3D" id="3.40.50.300">
    <property type="entry name" value="P-loop containing nucleotide triphosphate hydrolases"/>
    <property type="match status" value="1"/>
</dbReference>
<dbReference type="Gene3D" id="3.30.450.90">
    <property type="match status" value="1"/>
</dbReference>
<dbReference type="EMBL" id="MFGC01000032">
    <property type="protein sequence ID" value="OGF26819.1"/>
    <property type="molecule type" value="Genomic_DNA"/>
</dbReference>
<sequence>MDIQSFFNAAIEKGAADLHLVSGSLPALRINEQLIKIDDNQPLDGTELKEAIYGILSEEQKASFEKYKDIDFSFQVGSSRFRVNVHWQEGTVGLTARFIPAEIPSPEQLQFSEGLYNLTHLRDGFVLVVGPSGSGKSSTLAAMINIINTERKAHIITIEDPIEFLFKENQSIIEQRELGTDTYSFAGALRSALRQDPNVIMVGEMRDLDTVSAAITAAETGHLILSTLHTSTAPETIQRIIDFYPADKQNQILSQLASNLRAVVAQELVPAKDGGRVVAREILMNTTAVANLIRRNQIEQIPSVIQTSGQEGMITMNAAIDRLVAEGLVDQKVAENRKRDLETKSAYY</sequence>
<dbReference type="Pfam" id="PF00437">
    <property type="entry name" value="T2SSE"/>
    <property type="match status" value="1"/>
</dbReference>
<comment type="caution">
    <text evidence="3">The sequence shown here is derived from an EMBL/GenBank/DDBJ whole genome shotgun (WGS) entry which is preliminary data.</text>
</comment>
<dbReference type="InterPro" id="IPR006321">
    <property type="entry name" value="PilT/PilU"/>
</dbReference>
<organism evidence="3 4">
    <name type="scientific">Candidatus Falkowbacteria bacterium RIFOXYA2_FULL_47_9</name>
    <dbReference type="NCBI Taxonomy" id="1797995"/>
    <lineage>
        <taxon>Bacteria</taxon>
        <taxon>Candidatus Falkowiibacteriota</taxon>
    </lineage>
</organism>
<dbReference type="InterPro" id="IPR003593">
    <property type="entry name" value="AAA+_ATPase"/>
</dbReference>
<dbReference type="STRING" id="1797995.A2242_00480"/>
<reference evidence="3 4" key="1">
    <citation type="journal article" date="2016" name="Nat. Commun.">
        <title>Thousands of microbial genomes shed light on interconnected biogeochemical processes in an aquifer system.</title>
        <authorList>
            <person name="Anantharaman K."/>
            <person name="Brown C.T."/>
            <person name="Hug L.A."/>
            <person name="Sharon I."/>
            <person name="Castelle C.J."/>
            <person name="Probst A.J."/>
            <person name="Thomas B.C."/>
            <person name="Singh A."/>
            <person name="Wilkins M.J."/>
            <person name="Karaoz U."/>
            <person name="Brodie E.L."/>
            <person name="Williams K.H."/>
            <person name="Hubbard S.S."/>
            <person name="Banfield J.F."/>
        </authorList>
    </citation>
    <scope>NUCLEOTIDE SEQUENCE [LARGE SCALE GENOMIC DNA]</scope>
</reference>
<proteinExistence type="inferred from homology"/>
<evidence type="ECO:0000256" key="1">
    <source>
        <dbReference type="ARBA" id="ARBA00006611"/>
    </source>
</evidence>
<comment type="similarity">
    <text evidence="1">Belongs to the GSP E family.</text>
</comment>
<dbReference type="InterPro" id="IPR050921">
    <property type="entry name" value="T4SS_GSP_E_ATPase"/>
</dbReference>
<dbReference type="CDD" id="cd01131">
    <property type="entry name" value="PilT"/>
    <property type="match status" value="1"/>
</dbReference>
<dbReference type="PANTHER" id="PTHR30486">
    <property type="entry name" value="TWITCHING MOTILITY PROTEIN PILT"/>
    <property type="match status" value="1"/>
</dbReference>
<dbReference type="InterPro" id="IPR001482">
    <property type="entry name" value="T2SS/T4SS_dom"/>
</dbReference>
<dbReference type="GO" id="GO:0005524">
    <property type="term" value="F:ATP binding"/>
    <property type="evidence" value="ECO:0007669"/>
    <property type="project" value="InterPro"/>
</dbReference>
<dbReference type="InterPro" id="IPR027417">
    <property type="entry name" value="P-loop_NTPase"/>
</dbReference>
<feature type="domain" description="AAA+ ATPase" evidence="2">
    <location>
        <begin position="122"/>
        <end position="247"/>
    </location>
</feature>